<dbReference type="EMBL" id="FOHW01000017">
    <property type="protein sequence ID" value="SET59865.1"/>
    <property type="molecule type" value="Genomic_DNA"/>
</dbReference>
<dbReference type="AlphaFoldDB" id="A0A1I0FP50"/>
<organism evidence="2 3">
    <name type="scientific">Pseudomonas graminis</name>
    <dbReference type="NCBI Taxonomy" id="158627"/>
    <lineage>
        <taxon>Bacteria</taxon>
        <taxon>Pseudomonadati</taxon>
        <taxon>Pseudomonadota</taxon>
        <taxon>Gammaproteobacteria</taxon>
        <taxon>Pseudomonadales</taxon>
        <taxon>Pseudomonadaceae</taxon>
        <taxon>Pseudomonas</taxon>
    </lineage>
</organism>
<accession>A0A1I0FP50</accession>
<evidence type="ECO:0000259" key="1">
    <source>
        <dbReference type="SMART" id="SM00860"/>
    </source>
</evidence>
<sequence length="172" mass="19188">MPIVYKRGLTATDIAQVELALGKSLPIEYRIFLQEMNGFFIAAPDYVEIPLSSIAEGLISFDRLFGWLPEEECNDVVAFNQEFIEELAFLNNAIAIGEDGGGNPYVIVSEPKRTGIYYWDRTHSHEYNSIRDTDIPEINDSGSLYFISPSLGELYKLISNQTGGNPVAIEDA</sequence>
<dbReference type="SUPFAM" id="SSF160631">
    <property type="entry name" value="SMI1/KNR4-like"/>
    <property type="match status" value="1"/>
</dbReference>
<feature type="domain" description="Knr4/Smi1-like" evidence="1">
    <location>
        <begin position="8"/>
        <end position="157"/>
    </location>
</feature>
<dbReference type="Gene3D" id="3.40.1580.10">
    <property type="entry name" value="SMI1/KNR4-like"/>
    <property type="match status" value="1"/>
</dbReference>
<gene>
    <name evidence="2" type="ORF">SAMN05216197_117108</name>
</gene>
<dbReference type="InterPro" id="IPR037883">
    <property type="entry name" value="Knr4/Smi1-like_sf"/>
</dbReference>
<dbReference type="Pfam" id="PF09346">
    <property type="entry name" value="SMI1_KNR4"/>
    <property type="match status" value="1"/>
</dbReference>
<name>A0A1I0FP50_9PSED</name>
<dbReference type="InterPro" id="IPR018958">
    <property type="entry name" value="Knr4/Smi1-like_dom"/>
</dbReference>
<dbReference type="Proteomes" id="UP000182332">
    <property type="component" value="Unassembled WGS sequence"/>
</dbReference>
<dbReference type="SMART" id="SM00860">
    <property type="entry name" value="SMI1_KNR4"/>
    <property type="match status" value="1"/>
</dbReference>
<dbReference type="RefSeq" id="WP_074890379.1">
    <property type="nucleotide sequence ID" value="NZ_FOHW01000017.1"/>
</dbReference>
<dbReference type="OrthoDB" id="4103969at2"/>
<protein>
    <submittedName>
        <fullName evidence="2">SMI1 / KNR4 family (SUKH-1)</fullName>
    </submittedName>
</protein>
<proteinExistence type="predicted"/>
<evidence type="ECO:0000313" key="2">
    <source>
        <dbReference type="EMBL" id="SET59865.1"/>
    </source>
</evidence>
<reference evidence="2 3" key="1">
    <citation type="submission" date="2016-10" db="EMBL/GenBank/DDBJ databases">
        <authorList>
            <person name="de Groot N.N."/>
        </authorList>
    </citation>
    <scope>NUCLEOTIDE SEQUENCE [LARGE SCALE GENOMIC DNA]</scope>
    <source>
        <strain evidence="2 3">DSM 11363</strain>
    </source>
</reference>
<evidence type="ECO:0000313" key="3">
    <source>
        <dbReference type="Proteomes" id="UP000182332"/>
    </source>
</evidence>